<evidence type="ECO:0000313" key="8">
    <source>
        <dbReference type="Proteomes" id="UP000265515"/>
    </source>
</evidence>
<keyword evidence="8" id="KW-1185">Reference proteome</keyword>
<evidence type="ECO:0000256" key="2">
    <source>
        <dbReference type="ARBA" id="ARBA00023125"/>
    </source>
</evidence>
<dbReference type="GO" id="GO:0005694">
    <property type="term" value="C:chromosome"/>
    <property type="evidence" value="ECO:0007669"/>
    <property type="project" value="TreeGrafter"/>
</dbReference>
<dbReference type="OrthoDB" id="10261556at2759"/>
<dbReference type="Gramene" id="GBG75979">
    <property type="protein sequence ID" value="GBG75979"/>
    <property type="gene ID" value="CBR_g21221"/>
</dbReference>
<evidence type="ECO:0000256" key="5">
    <source>
        <dbReference type="ARBA" id="ARBA00034808"/>
    </source>
</evidence>
<dbReference type="PANTHER" id="PTHR13710:SF105">
    <property type="entry name" value="ATP-DEPENDENT DNA HELICASE Q1"/>
    <property type="match status" value="1"/>
</dbReference>
<dbReference type="SUPFAM" id="SSF52540">
    <property type="entry name" value="P-loop containing nucleoside triphosphate hydrolases"/>
    <property type="match status" value="1"/>
</dbReference>
<evidence type="ECO:0000256" key="6">
    <source>
        <dbReference type="SAM" id="MobiDB-lite"/>
    </source>
</evidence>
<evidence type="ECO:0000313" key="7">
    <source>
        <dbReference type="EMBL" id="GBG75979.1"/>
    </source>
</evidence>
<dbReference type="AlphaFoldDB" id="A0A388L106"/>
<comment type="catalytic activity">
    <reaction evidence="4">
        <text>Couples ATP hydrolysis with the unwinding of duplex DNA by translocating in the 3'-5' direction.</text>
        <dbReference type="EC" id="5.6.2.4"/>
    </reaction>
</comment>
<dbReference type="STRING" id="69332.A0A388L106"/>
<feature type="region of interest" description="Disordered" evidence="6">
    <location>
        <begin position="154"/>
        <end position="185"/>
    </location>
</feature>
<reference evidence="7 8" key="1">
    <citation type="journal article" date="2018" name="Cell">
        <title>The Chara Genome: Secondary Complexity and Implications for Plant Terrestrialization.</title>
        <authorList>
            <person name="Nishiyama T."/>
            <person name="Sakayama H."/>
            <person name="Vries J.D."/>
            <person name="Buschmann H."/>
            <person name="Saint-Marcoux D."/>
            <person name="Ullrich K.K."/>
            <person name="Haas F.B."/>
            <person name="Vanderstraeten L."/>
            <person name="Becker D."/>
            <person name="Lang D."/>
            <person name="Vosolsobe S."/>
            <person name="Rombauts S."/>
            <person name="Wilhelmsson P.K.I."/>
            <person name="Janitza P."/>
            <person name="Kern R."/>
            <person name="Heyl A."/>
            <person name="Rumpler F."/>
            <person name="Villalobos L.I.A.C."/>
            <person name="Clay J.M."/>
            <person name="Skokan R."/>
            <person name="Toyoda A."/>
            <person name="Suzuki Y."/>
            <person name="Kagoshima H."/>
            <person name="Schijlen E."/>
            <person name="Tajeshwar N."/>
            <person name="Catarino B."/>
            <person name="Hetherington A.J."/>
            <person name="Saltykova A."/>
            <person name="Bonnot C."/>
            <person name="Breuninger H."/>
            <person name="Symeonidi A."/>
            <person name="Radhakrishnan G.V."/>
            <person name="Van Nieuwerburgh F."/>
            <person name="Deforce D."/>
            <person name="Chang C."/>
            <person name="Karol K.G."/>
            <person name="Hedrich R."/>
            <person name="Ulvskov P."/>
            <person name="Glockner G."/>
            <person name="Delwiche C.F."/>
            <person name="Petrasek J."/>
            <person name="Van de Peer Y."/>
            <person name="Friml J."/>
            <person name="Beilby M."/>
            <person name="Dolan L."/>
            <person name="Kohara Y."/>
            <person name="Sugano S."/>
            <person name="Fujiyama A."/>
            <person name="Delaux P.-M."/>
            <person name="Quint M."/>
            <person name="TheiBen G."/>
            <person name="Hagemann M."/>
            <person name="Harholt J."/>
            <person name="Dunand C."/>
            <person name="Zachgo S."/>
            <person name="Langdale J."/>
            <person name="Maumus F."/>
            <person name="Straeten D.V.D."/>
            <person name="Gould S.B."/>
            <person name="Rensing S.A."/>
        </authorList>
    </citation>
    <scope>NUCLEOTIDE SEQUENCE [LARGE SCALE GENOMIC DNA]</scope>
    <source>
        <strain evidence="7 8">S276</strain>
    </source>
</reference>
<gene>
    <name evidence="7" type="ORF">CBR_g21221</name>
</gene>
<dbReference type="GO" id="GO:0005737">
    <property type="term" value="C:cytoplasm"/>
    <property type="evidence" value="ECO:0007669"/>
    <property type="project" value="TreeGrafter"/>
</dbReference>
<dbReference type="EC" id="5.6.2.4" evidence="5"/>
<dbReference type="PANTHER" id="PTHR13710">
    <property type="entry name" value="DNA HELICASE RECQ FAMILY MEMBER"/>
    <property type="match status" value="1"/>
</dbReference>
<organism evidence="7 8">
    <name type="scientific">Chara braunii</name>
    <name type="common">Braun's stonewort</name>
    <dbReference type="NCBI Taxonomy" id="69332"/>
    <lineage>
        <taxon>Eukaryota</taxon>
        <taxon>Viridiplantae</taxon>
        <taxon>Streptophyta</taxon>
        <taxon>Charophyceae</taxon>
        <taxon>Charales</taxon>
        <taxon>Characeae</taxon>
        <taxon>Chara</taxon>
    </lineage>
</organism>
<evidence type="ECO:0000256" key="4">
    <source>
        <dbReference type="ARBA" id="ARBA00034617"/>
    </source>
</evidence>
<comment type="similarity">
    <text evidence="1">Belongs to the helicase family. RecQ subfamily.</text>
</comment>
<dbReference type="GO" id="GO:0000724">
    <property type="term" value="P:double-strand break repair via homologous recombination"/>
    <property type="evidence" value="ECO:0007669"/>
    <property type="project" value="TreeGrafter"/>
</dbReference>
<protein>
    <recommendedName>
        <fullName evidence="5">DNA 3'-5' helicase</fullName>
        <ecNumber evidence="5">5.6.2.4</ecNumber>
    </recommendedName>
</protein>
<evidence type="ECO:0000256" key="1">
    <source>
        <dbReference type="ARBA" id="ARBA00005446"/>
    </source>
</evidence>
<dbReference type="InterPro" id="IPR027417">
    <property type="entry name" value="P-loop_NTPase"/>
</dbReference>
<dbReference type="Proteomes" id="UP000265515">
    <property type="component" value="Unassembled WGS sequence"/>
</dbReference>
<keyword evidence="3" id="KW-0413">Isomerase</keyword>
<dbReference type="EMBL" id="BFEA01000235">
    <property type="protein sequence ID" value="GBG75979.1"/>
    <property type="molecule type" value="Genomic_DNA"/>
</dbReference>
<accession>A0A388L106</accession>
<proteinExistence type="inferred from homology"/>
<dbReference type="GO" id="GO:0016592">
    <property type="term" value="C:mediator complex"/>
    <property type="evidence" value="ECO:0007669"/>
    <property type="project" value="TreeGrafter"/>
</dbReference>
<name>A0A388L106_CHABU</name>
<dbReference type="GO" id="GO:0043138">
    <property type="term" value="F:3'-5' DNA helicase activity"/>
    <property type="evidence" value="ECO:0007669"/>
    <property type="project" value="UniProtKB-EC"/>
</dbReference>
<dbReference type="GO" id="GO:0003677">
    <property type="term" value="F:DNA binding"/>
    <property type="evidence" value="ECO:0007669"/>
    <property type="project" value="UniProtKB-KW"/>
</dbReference>
<evidence type="ECO:0000256" key="3">
    <source>
        <dbReference type="ARBA" id="ARBA00023235"/>
    </source>
</evidence>
<sequence>MDAVRFVIHHTISKSVESYYQESGRAGRDGLPSRCVLFYRCADLPRQSSMVFAEAAGLHNLYSMIRFCQGCVTTVRIPGQSLTKMLQRAKGMEDQSGGVEYEGQDEGTDGWTDGLTDGWMNGSMGTWMDDGQMNGWMNGILDGQSWHCEGGRWGGVTEGRMEGQNEDGREGQSEKQMEQDRWRSG</sequence>
<feature type="compositionally biased region" description="Basic and acidic residues" evidence="6">
    <location>
        <begin position="159"/>
        <end position="185"/>
    </location>
</feature>
<dbReference type="GO" id="GO:0009378">
    <property type="term" value="F:four-way junction helicase activity"/>
    <property type="evidence" value="ECO:0007669"/>
    <property type="project" value="TreeGrafter"/>
</dbReference>
<keyword evidence="2" id="KW-0238">DNA-binding</keyword>
<comment type="caution">
    <text evidence="7">The sequence shown here is derived from an EMBL/GenBank/DDBJ whole genome shotgun (WGS) entry which is preliminary data.</text>
</comment>
<dbReference type="Gene3D" id="3.40.50.300">
    <property type="entry name" value="P-loop containing nucleotide triphosphate hydrolases"/>
    <property type="match status" value="1"/>
</dbReference>